<dbReference type="Gramene" id="OE9A094838T1">
    <property type="protein sequence ID" value="OE9A094838C1"/>
    <property type="gene ID" value="OE9A094838"/>
</dbReference>
<evidence type="ECO:0000313" key="2">
    <source>
        <dbReference type="EMBL" id="CAA2984759.1"/>
    </source>
</evidence>
<gene>
    <name evidence="2" type="ORF">OLEA9_A094838</name>
</gene>
<comment type="caution">
    <text evidence="2">The sequence shown here is derived from an EMBL/GenBank/DDBJ whole genome shotgun (WGS) entry which is preliminary data.</text>
</comment>
<keyword evidence="3" id="KW-1185">Reference proteome</keyword>
<name>A0A8S0S028_OLEEU</name>
<dbReference type="AlphaFoldDB" id="A0A8S0S028"/>
<dbReference type="Pfam" id="PF25073">
    <property type="entry name" value="DUF7797"/>
    <property type="match status" value="1"/>
</dbReference>
<dbReference type="EMBL" id="CACTIH010003776">
    <property type="protein sequence ID" value="CAA2984759.1"/>
    <property type="molecule type" value="Genomic_DNA"/>
</dbReference>
<dbReference type="PANTHER" id="PTHR47527">
    <property type="entry name" value="RING/FYVE/PHD ZINC FINGER SUPERFAMILY PROTEIN"/>
    <property type="match status" value="1"/>
</dbReference>
<dbReference type="PANTHER" id="PTHR47527:SF3">
    <property type="entry name" value="RING_FYVE_PHD ZINC FINGER SUPERFAMILY PROTEIN"/>
    <property type="match status" value="1"/>
</dbReference>
<evidence type="ECO:0000259" key="1">
    <source>
        <dbReference type="Pfam" id="PF25073"/>
    </source>
</evidence>
<dbReference type="InterPro" id="IPR056699">
    <property type="entry name" value="DUF7797"/>
</dbReference>
<protein>
    <submittedName>
        <fullName evidence="2">Phd finger</fullName>
    </submittedName>
</protein>
<reference evidence="2 3" key="1">
    <citation type="submission" date="2019-12" db="EMBL/GenBank/DDBJ databases">
        <authorList>
            <person name="Alioto T."/>
            <person name="Alioto T."/>
            <person name="Gomez Garrido J."/>
        </authorList>
    </citation>
    <scope>NUCLEOTIDE SEQUENCE [LARGE SCALE GENOMIC DNA]</scope>
</reference>
<dbReference type="Proteomes" id="UP000594638">
    <property type="component" value="Unassembled WGS sequence"/>
</dbReference>
<evidence type="ECO:0000313" key="3">
    <source>
        <dbReference type="Proteomes" id="UP000594638"/>
    </source>
</evidence>
<feature type="domain" description="DUF7797" evidence="1">
    <location>
        <begin position="39"/>
        <end position="83"/>
    </location>
</feature>
<sequence>MDWTVEFESGRRLDSVLAEGEVRLSKESPLAKRIEGWGLIGNVKKLAETVLVLAAMGKMRVGRGPTELENTLITDALCRMAKVRECFAPKDMFPQDAFGGMIEDLGLNKLKEQLLEFRPPKISIAEELMLSKRQFF</sequence>
<accession>A0A8S0S028</accession>
<organism evidence="2 3">
    <name type="scientific">Olea europaea subsp. europaea</name>
    <dbReference type="NCBI Taxonomy" id="158383"/>
    <lineage>
        <taxon>Eukaryota</taxon>
        <taxon>Viridiplantae</taxon>
        <taxon>Streptophyta</taxon>
        <taxon>Embryophyta</taxon>
        <taxon>Tracheophyta</taxon>
        <taxon>Spermatophyta</taxon>
        <taxon>Magnoliopsida</taxon>
        <taxon>eudicotyledons</taxon>
        <taxon>Gunneridae</taxon>
        <taxon>Pentapetalae</taxon>
        <taxon>asterids</taxon>
        <taxon>lamiids</taxon>
        <taxon>Lamiales</taxon>
        <taxon>Oleaceae</taxon>
        <taxon>Oleeae</taxon>
        <taxon>Olea</taxon>
    </lineage>
</organism>
<proteinExistence type="predicted"/>
<dbReference type="OrthoDB" id="1740901at2759"/>